<sequence length="207" mass="21216">MHALRTALTAALAAAGLGLATAPPTPAAAAPATARTGPVFLDAAQLPPSLTPWTAGAVTGGLPEGDVPCAPGVLPAKGTAHRVFHTELDTGGLQVTTVAPTAAKAAETAAGLRRALAACADRVERQYPTTEADGAYHGRLAVEDGAHVYSLDTRDLQVGSTDIALFSVGRDGRTVTYVQWGQMGDLEDAPLDAFKTTTRTAVDQLHR</sequence>
<keyword evidence="1" id="KW-0732">Signal</keyword>
<dbReference type="RefSeq" id="WP_380903781.1">
    <property type="nucleotide sequence ID" value="NZ_JBHUFU010000018.1"/>
</dbReference>
<dbReference type="Proteomes" id="UP001597365">
    <property type="component" value="Unassembled WGS sequence"/>
</dbReference>
<protein>
    <recommendedName>
        <fullName evidence="4">Serine/threonine protein kinase</fullName>
    </recommendedName>
</protein>
<accession>A0ABW4PQT3</accession>
<keyword evidence="3" id="KW-1185">Reference proteome</keyword>
<evidence type="ECO:0000313" key="2">
    <source>
        <dbReference type="EMBL" id="MFD1832658.1"/>
    </source>
</evidence>
<name>A0ABW4PQT3_9ACTN</name>
<dbReference type="EMBL" id="JBHUFU010000018">
    <property type="protein sequence ID" value="MFD1832658.1"/>
    <property type="molecule type" value="Genomic_DNA"/>
</dbReference>
<organism evidence="2 3">
    <name type="scientific">Streptomyces desertarenae</name>
    <dbReference type="NCBI Taxonomy" id="2666184"/>
    <lineage>
        <taxon>Bacteria</taxon>
        <taxon>Bacillati</taxon>
        <taxon>Actinomycetota</taxon>
        <taxon>Actinomycetes</taxon>
        <taxon>Kitasatosporales</taxon>
        <taxon>Streptomycetaceae</taxon>
        <taxon>Streptomyces</taxon>
    </lineage>
</organism>
<evidence type="ECO:0000313" key="3">
    <source>
        <dbReference type="Proteomes" id="UP001597365"/>
    </source>
</evidence>
<feature type="signal peptide" evidence="1">
    <location>
        <begin position="1"/>
        <end position="29"/>
    </location>
</feature>
<feature type="chain" id="PRO_5046793903" description="Serine/threonine protein kinase" evidence="1">
    <location>
        <begin position="30"/>
        <end position="207"/>
    </location>
</feature>
<proteinExistence type="predicted"/>
<evidence type="ECO:0000256" key="1">
    <source>
        <dbReference type="SAM" id="SignalP"/>
    </source>
</evidence>
<reference evidence="3" key="1">
    <citation type="journal article" date="2019" name="Int. J. Syst. Evol. Microbiol.">
        <title>The Global Catalogue of Microorganisms (GCM) 10K type strain sequencing project: providing services to taxonomists for standard genome sequencing and annotation.</title>
        <authorList>
            <consortium name="The Broad Institute Genomics Platform"/>
            <consortium name="The Broad Institute Genome Sequencing Center for Infectious Disease"/>
            <person name="Wu L."/>
            <person name="Ma J."/>
        </authorList>
    </citation>
    <scope>NUCLEOTIDE SEQUENCE [LARGE SCALE GENOMIC DNA]</scope>
    <source>
        <strain evidence="3">CGMCC 4.7455</strain>
    </source>
</reference>
<comment type="caution">
    <text evidence="2">The sequence shown here is derived from an EMBL/GenBank/DDBJ whole genome shotgun (WGS) entry which is preliminary data.</text>
</comment>
<gene>
    <name evidence="2" type="ORF">ACFSJS_23870</name>
</gene>
<evidence type="ECO:0008006" key="4">
    <source>
        <dbReference type="Google" id="ProtNLM"/>
    </source>
</evidence>